<feature type="compositionally biased region" description="Basic and acidic residues" evidence="1">
    <location>
        <begin position="428"/>
        <end position="440"/>
    </location>
</feature>
<feature type="domain" description="MobA/VirD2-like nuclease" evidence="2">
    <location>
        <begin position="49"/>
        <end position="174"/>
    </location>
</feature>
<feature type="region of interest" description="Disordered" evidence="1">
    <location>
        <begin position="300"/>
        <end position="351"/>
    </location>
</feature>
<accession>A0A422M6Z2</accession>
<dbReference type="InterPro" id="IPR005094">
    <property type="entry name" value="Endonuclease_MobA/VirD2"/>
</dbReference>
<dbReference type="EMBL" id="LKFU01000095">
    <property type="protein sequence ID" value="RND83498.1"/>
    <property type="molecule type" value="Genomic_DNA"/>
</dbReference>
<sequence>MATIKISRAQSGTAALNYAIGQGKLKQQDRDWLLENGVDLFLVNGLTDRAVARGGENVDLAHVKEQMQTTRSLFGQRGKTEVMRVIQSFGPQDFVATSPADWQRVNDLGVELGRLIAPNHEVVVYTHLDGDGHKLHNHIIINMPNLETGKKYHHTNDWQRVTRLNDQLCQSHGLTVIQHLEQQPERHTLAERKISAKGAYVWKDDLRQRIDQAMQDSHISDFKALSAVLADKGVMIRIRGQNSSYTFLDAENKHRQARGTKLGSSYEKGAIFDELANRSQILEDQRLSEQDHQRLIDAHRATQQRERQTQSRKPATQQRKSAVAPTAQQFDHLTSTSRRLEQKAKSMGTHYRQVRQRLKAAIKPLAASLQRFSEAVPRLAKAVTAYLQQQVSTNYVALKQKLDTELGHTPKASEQTPPSATYQQLLSKLKENEAIGEQKKQLQQQRQKPIQKQRENEGPTLGL</sequence>
<feature type="compositionally biased region" description="Basic and acidic residues" evidence="1">
    <location>
        <begin position="300"/>
        <end position="309"/>
    </location>
</feature>
<dbReference type="Pfam" id="PF03432">
    <property type="entry name" value="Relaxase"/>
    <property type="match status" value="1"/>
</dbReference>
<evidence type="ECO:0000259" key="2">
    <source>
        <dbReference type="Pfam" id="PF03432"/>
    </source>
</evidence>
<name>A0A422M6Z2_LACPA</name>
<evidence type="ECO:0000313" key="3">
    <source>
        <dbReference type="EMBL" id="RND83498.1"/>
    </source>
</evidence>
<feature type="compositionally biased region" description="Polar residues" evidence="1">
    <location>
        <begin position="311"/>
        <end position="337"/>
    </location>
</feature>
<proteinExistence type="predicted"/>
<evidence type="ECO:0000256" key="1">
    <source>
        <dbReference type="SAM" id="MobiDB-lite"/>
    </source>
</evidence>
<comment type="caution">
    <text evidence="3">The sequence shown here is derived from an EMBL/GenBank/DDBJ whole genome shotgun (WGS) entry which is preliminary data.</text>
</comment>
<dbReference type="Proteomes" id="UP000285532">
    <property type="component" value="Unassembled WGS sequence"/>
</dbReference>
<dbReference type="RefSeq" id="WP_128519055.1">
    <property type="nucleotide sequence ID" value="NZ_JAJPDS010000087.1"/>
</dbReference>
<feature type="compositionally biased region" description="Low complexity" evidence="1">
    <location>
        <begin position="441"/>
        <end position="450"/>
    </location>
</feature>
<gene>
    <name evidence="3" type="ORF">FAM18172_02393</name>
</gene>
<feature type="region of interest" description="Disordered" evidence="1">
    <location>
        <begin position="408"/>
        <end position="463"/>
    </location>
</feature>
<reference evidence="3 4" key="1">
    <citation type="journal article" date="2018" name="Front. Microbiol.">
        <title>Conversion of Methionine to Cysteine in Lactobacillus paracasei Depends on the Highly Mobile cysK-ctl-cysE Gene Cluster.</title>
        <authorList>
            <person name="Wuthrich D."/>
            <person name="Irmler S."/>
            <person name="Berthoud H."/>
            <person name="Guggenbuhl B."/>
            <person name="Eugster E."/>
            <person name="Bruggmann R."/>
        </authorList>
    </citation>
    <scope>NUCLEOTIDE SEQUENCE [LARGE SCALE GENOMIC DNA]</scope>
    <source>
        <strain evidence="3 4">FAM18172</strain>
    </source>
</reference>
<evidence type="ECO:0000313" key="4">
    <source>
        <dbReference type="Proteomes" id="UP000285532"/>
    </source>
</evidence>
<organism evidence="3 4">
    <name type="scientific">Lacticaseibacillus paracasei</name>
    <name type="common">Lactobacillus paracasei</name>
    <dbReference type="NCBI Taxonomy" id="1597"/>
    <lineage>
        <taxon>Bacteria</taxon>
        <taxon>Bacillati</taxon>
        <taxon>Bacillota</taxon>
        <taxon>Bacilli</taxon>
        <taxon>Lactobacillales</taxon>
        <taxon>Lactobacillaceae</taxon>
        <taxon>Lacticaseibacillus</taxon>
    </lineage>
</organism>
<feature type="compositionally biased region" description="Polar residues" evidence="1">
    <location>
        <begin position="412"/>
        <end position="426"/>
    </location>
</feature>
<protein>
    <submittedName>
        <fullName evidence="3">Relaxase/mobilization nuclease domain protein</fullName>
    </submittedName>
</protein>
<dbReference type="AlphaFoldDB" id="A0A422M6Z2"/>